<dbReference type="InterPro" id="IPR000182">
    <property type="entry name" value="GNAT_dom"/>
</dbReference>
<accession>A0ABR7MFX9</accession>
<sequence>MQHVLDNPIWNALCTGNKHLALGNEQARYVQKEVGAFAGLREYSASAFADLHDLTPAGAVTVLFTAGEVAIPDNWKIVVQKDLLQLVCEHPALPTFDSTGVVALQPPHIPAMLALTAQTNPGPFLQRTIEFGEYHGIFEGDELVAMAGERLQPLPYTELSAVCTHPAHLGRGYAARLLQHQMHRILAAGRVPFLHVLPENTRARAVYERLGFQTRRQLQIYVLEKRMK</sequence>
<comment type="caution">
    <text evidence="2">The sequence shown here is derived from an EMBL/GenBank/DDBJ whole genome shotgun (WGS) entry which is preliminary data.</text>
</comment>
<feature type="domain" description="N-acetyltransferase" evidence="1">
    <location>
        <begin position="99"/>
        <end position="228"/>
    </location>
</feature>
<dbReference type="PROSITE" id="PS51186">
    <property type="entry name" value="GNAT"/>
    <property type="match status" value="1"/>
</dbReference>
<dbReference type="RefSeq" id="WP_187318282.1">
    <property type="nucleotide sequence ID" value="NZ_JACSCY010000002.1"/>
</dbReference>
<dbReference type="Pfam" id="PF08445">
    <property type="entry name" value="FR47"/>
    <property type="match status" value="1"/>
</dbReference>
<dbReference type="SUPFAM" id="SSF55729">
    <property type="entry name" value="Acyl-CoA N-acyltransferases (Nat)"/>
    <property type="match status" value="1"/>
</dbReference>
<evidence type="ECO:0000259" key="1">
    <source>
        <dbReference type="PROSITE" id="PS51186"/>
    </source>
</evidence>
<protein>
    <submittedName>
        <fullName evidence="2">GNAT family N-acetyltransferase</fullName>
    </submittedName>
</protein>
<evidence type="ECO:0000313" key="2">
    <source>
        <dbReference type="EMBL" id="MBC6609979.1"/>
    </source>
</evidence>
<dbReference type="EMBL" id="JACSCY010000002">
    <property type="protein sequence ID" value="MBC6609979.1"/>
    <property type="molecule type" value="Genomic_DNA"/>
</dbReference>
<dbReference type="InterPro" id="IPR013653">
    <property type="entry name" value="GCN5-like_dom"/>
</dbReference>
<evidence type="ECO:0000313" key="3">
    <source>
        <dbReference type="Proteomes" id="UP000622017"/>
    </source>
</evidence>
<name>A0ABR7MFX9_9BACT</name>
<dbReference type="CDD" id="cd04301">
    <property type="entry name" value="NAT_SF"/>
    <property type="match status" value="1"/>
</dbReference>
<gene>
    <name evidence="2" type="ORF">H8B15_03540</name>
</gene>
<organism evidence="2 3">
    <name type="scientific">Hymenobacter citatus</name>
    <dbReference type="NCBI Taxonomy" id="2763506"/>
    <lineage>
        <taxon>Bacteria</taxon>
        <taxon>Pseudomonadati</taxon>
        <taxon>Bacteroidota</taxon>
        <taxon>Cytophagia</taxon>
        <taxon>Cytophagales</taxon>
        <taxon>Hymenobacteraceae</taxon>
        <taxon>Hymenobacter</taxon>
    </lineage>
</organism>
<dbReference type="InterPro" id="IPR016181">
    <property type="entry name" value="Acyl_CoA_acyltransferase"/>
</dbReference>
<reference evidence="2 3" key="1">
    <citation type="submission" date="2020-08" db="EMBL/GenBank/DDBJ databases">
        <title>Hymenobacter sp.</title>
        <authorList>
            <person name="Kim M.K."/>
        </authorList>
    </citation>
    <scope>NUCLEOTIDE SEQUENCE [LARGE SCALE GENOMIC DNA]</scope>
    <source>
        <strain evidence="2 3">BT507</strain>
    </source>
</reference>
<dbReference type="Gene3D" id="3.40.630.30">
    <property type="match status" value="1"/>
</dbReference>
<dbReference type="Proteomes" id="UP000622017">
    <property type="component" value="Unassembled WGS sequence"/>
</dbReference>
<keyword evidence="3" id="KW-1185">Reference proteome</keyword>
<proteinExistence type="predicted"/>